<dbReference type="CDD" id="cd00018">
    <property type="entry name" value="AP2"/>
    <property type="match status" value="1"/>
</dbReference>
<reference evidence="8 9" key="1">
    <citation type="journal article" date="2013" name="Proc. Natl. Acad. Sci. U.S.A.">
        <title>Fine-scale variation in meiotic recombination in Mimulus inferred from population shotgun sequencing.</title>
        <authorList>
            <person name="Hellsten U."/>
            <person name="Wright K.M."/>
            <person name="Jenkins J."/>
            <person name="Shu S."/>
            <person name="Yuan Y."/>
            <person name="Wessler S.R."/>
            <person name="Schmutz J."/>
            <person name="Willis J.H."/>
            <person name="Rokhsar D.S."/>
        </authorList>
    </citation>
    <scope>NUCLEOTIDE SEQUENCE [LARGE SCALE GENOMIC DNA]</scope>
    <source>
        <strain evidence="9">cv. DUN x IM62</strain>
    </source>
</reference>
<dbReference type="InterPro" id="IPR001471">
    <property type="entry name" value="AP2/ERF_dom"/>
</dbReference>
<name>A0A022QGQ0_ERYGU</name>
<dbReference type="OrthoDB" id="1917565at2759"/>
<keyword evidence="3" id="KW-0238">DNA-binding</keyword>
<dbReference type="OMA" id="TCSMKSF"/>
<evidence type="ECO:0000256" key="2">
    <source>
        <dbReference type="ARBA" id="ARBA00023015"/>
    </source>
</evidence>
<dbReference type="PANTHER" id="PTHR31194:SF62">
    <property type="entry name" value="ETHYLENE-RESPONSIVE TRANSCRIPTION FACTOR ERF118"/>
    <property type="match status" value="1"/>
</dbReference>
<feature type="region of interest" description="Disordered" evidence="6">
    <location>
        <begin position="188"/>
        <end position="209"/>
    </location>
</feature>
<dbReference type="eggNOG" id="ENOG502RZ0C">
    <property type="taxonomic scope" value="Eukaryota"/>
</dbReference>
<evidence type="ECO:0000313" key="8">
    <source>
        <dbReference type="EMBL" id="EYU26764.1"/>
    </source>
</evidence>
<dbReference type="GO" id="GO:0003677">
    <property type="term" value="F:DNA binding"/>
    <property type="evidence" value="ECO:0007669"/>
    <property type="project" value="UniProtKB-KW"/>
</dbReference>
<accession>A0A022QGQ0</accession>
<protein>
    <recommendedName>
        <fullName evidence="7">AP2/ERF domain-containing protein</fullName>
    </recommendedName>
</protein>
<sequence>MPAPRKMVSVSRERDSVFRKLKPKPRPEPMRKIRITCNDPYATDSSDDERDSKLKKRFVREVCLSTVSLELESSAHDSINGGGVTASNKKMTTTSSESKGNTRPFTGKYKGVRLRQSGKWAAEIRHPITHKRVWLGTFNTPEEASRAYESKRLEFENLVNGSSSSSSITDKRPSSAFVVVSKHVSSLSDDSSLCSHTSPSSAALELDSPTSKSTIVEGKNVIAGGDDDFMDEELLALAQIGNEVDIDSELQALMGGNDGFAPFLDDDLIGGEFDDFLGLGGVDGKCDTLEDDEQPIALPDCDFDFDFGWMDEAAISMQPFDIACL</sequence>
<dbReference type="AlphaFoldDB" id="A0A022QGQ0"/>
<proteinExistence type="predicted"/>
<dbReference type="PRINTS" id="PR00367">
    <property type="entry name" value="ETHRSPELEMNT"/>
</dbReference>
<feature type="region of interest" description="Disordered" evidence="6">
    <location>
        <begin position="1"/>
        <end position="32"/>
    </location>
</feature>
<dbReference type="PANTHER" id="PTHR31194">
    <property type="entry name" value="SHN SHINE , DNA BINDING / TRANSCRIPTION FACTOR"/>
    <property type="match status" value="1"/>
</dbReference>
<dbReference type="Gene3D" id="3.30.730.10">
    <property type="entry name" value="AP2/ERF domain"/>
    <property type="match status" value="1"/>
</dbReference>
<keyword evidence="2" id="KW-0805">Transcription regulation</keyword>
<evidence type="ECO:0000256" key="5">
    <source>
        <dbReference type="ARBA" id="ARBA00023242"/>
    </source>
</evidence>
<evidence type="ECO:0000256" key="3">
    <source>
        <dbReference type="ARBA" id="ARBA00023125"/>
    </source>
</evidence>
<evidence type="ECO:0000313" key="9">
    <source>
        <dbReference type="Proteomes" id="UP000030748"/>
    </source>
</evidence>
<feature type="compositionally biased region" description="Polar residues" evidence="6">
    <location>
        <begin position="85"/>
        <end position="104"/>
    </location>
</feature>
<dbReference type="InterPro" id="IPR036955">
    <property type="entry name" value="AP2/ERF_dom_sf"/>
</dbReference>
<evidence type="ECO:0000256" key="1">
    <source>
        <dbReference type="ARBA" id="ARBA00004123"/>
    </source>
</evidence>
<evidence type="ECO:0000259" key="7">
    <source>
        <dbReference type="PROSITE" id="PS51032"/>
    </source>
</evidence>
<dbReference type="SMART" id="SM00380">
    <property type="entry name" value="AP2"/>
    <property type="match status" value="1"/>
</dbReference>
<keyword evidence="5" id="KW-0539">Nucleus</keyword>
<dbReference type="InterPro" id="IPR050913">
    <property type="entry name" value="AP2/ERF_ERF"/>
</dbReference>
<keyword evidence="4" id="KW-0804">Transcription</keyword>
<feature type="domain" description="AP2/ERF" evidence="7">
    <location>
        <begin position="108"/>
        <end position="165"/>
    </location>
</feature>
<organism evidence="8 9">
    <name type="scientific">Erythranthe guttata</name>
    <name type="common">Yellow monkey flower</name>
    <name type="synonym">Mimulus guttatus</name>
    <dbReference type="NCBI Taxonomy" id="4155"/>
    <lineage>
        <taxon>Eukaryota</taxon>
        <taxon>Viridiplantae</taxon>
        <taxon>Streptophyta</taxon>
        <taxon>Embryophyta</taxon>
        <taxon>Tracheophyta</taxon>
        <taxon>Spermatophyta</taxon>
        <taxon>Magnoliopsida</taxon>
        <taxon>eudicotyledons</taxon>
        <taxon>Gunneridae</taxon>
        <taxon>Pentapetalae</taxon>
        <taxon>asterids</taxon>
        <taxon>lamiids</taxon>
        <taxon>Lamiales</taxon>
        <taxon>Phrymaceae</taxon>
        <taxon>Erythranthe</taxon>
    </lineage>
</organism>
<evidence type="ECO:0000256" key="4">
    <source>
        <dbReference type="ARBA" id="ARBA00023163"/>
    </source>
</evidence>
<comment type="subcellular location">
    <subcellularLocation>
        <location evidence="1">Nucleus</location>
    </subcellularLocation>
</comment>
<dbReference type="SUPFAM" id="SSF54171">
    <property type="entry name" value="DNA-binding domain"/>
    <property type="match status" value="1"/>
</dbReference>
<dbReference type="STRING" id="4155.A0A022QGQ0"/>
<dbReference type="InterPro" id="IPR016177">
    <property type="entry name" value="DNA-bd_dom_sf"/>
</dbReference>
<dbReference type="PROSITE" id="PS51032">
    <property type="entry name" value="AP2_ERF"/>
    <property type="match status" value="1"/>
</dbReference>
<dbReference type="GO" id="GO:0005634">
    <property type="term" value="C:nucleus"/>
    <property type="evidence" value="ECO:0007669"/>
    <property type="project" value="UniProtKB-SubCell"/>
</dbReference>
<gene>
    <name evidence="8" type="ORF">MIMGU_mgv1a026747mg</name>
</gene>
<dbReference type="Proteomes" id="UP000030748">
    <property type="component" value="Unassembled WGS sequence"/>
</dbReference>
<evidence type="ECO:0000256" key="6">
    <source>
        <dbReference type="SAM" id="MobiDB-lite"/>
    </source>
</evidence>
<dbReference type="PhylomeDB" id="A0A022QGQ0"/>
<dbReference type="GO" id="GO:0003700">
    <property type="term" value="F:DNA-binding transcription factor activity"/>
    <property type="evidence" value="ECO:0007669"/>
    <property type="project" value="InterPro"/>
</dbReference>
<keyword evidence="9" id="KW-1185">Reference proteome</keyword>
<feature type="compositionally biased region" description="Low complexity" evidence="6">
    <location>
        <begin position="188"/>
        <end position="201"/>
    </location>
</feature>
<dbReference type="EMBL" id="KI631626">
    <property type="protein sequence ID" value="EYU26764.1"/>
    <property type="molecule type" value="Genomic_DNA"/>
</dbReference>
<dbReference type="Pfam" id="PF00847">
    <property type="entry name" value="AP2"/>
    <property type="match status" value="1"/>
</dbReference>
<feature type="region of interest" description="Disordered" evidence="6">
    <location>
        <begin position="80"/>
        <end position="108"/>
    </location>
</feature>
<dbReference type="KEGG" id="egt:105969897"/>